<feature type="compositionally biased region" description="Low complexity" evidence="2">
    <location>
        <begin position="194"/>
        <end position="217"/>
    </location>
</feature>
<sequence length="682" mass="81416">MDSNQKSHDYPSFTPDEDQTTQAQQINEQEPNNSQQYIQNYQNPNNLNNQNNYQNQYIPQYNQFQQQYLHFQQQPQNFQMLQQHQQVPQQQDWVYQQMNQQLQQQNYQQQQFIQQQINNNNVNQQNDQTAIPILNDKERKKWEKQQIQLQKKQMLEEKKQIRLQKQLEKDQEKALKQVLREQQKLEKQELKSQLQQQKLSKQPENQEKLNQNQNQSQIQVKKQINKSGEALNALKEQQKAKKIENLQEKEKNLQEKLQQSDLTQKQQEKINNQLEKVRKNLQNIQSPEKLIKPSQKNEKQQEKYTALNSQQKYIVDHSADNTIYSISQIFSQLTLQGVKDQNKTQRIKQLYEQNQARLTNKIFQEQNPQILSQIAKENKDFIKNKLLQFPQTSPQEILLLLQQHKIQDKVSKILEKQILLNQYFYDLNQKINFLTQQGFKDYRKILQFLVHNDLNLEATQQQLREDGQINQMCNSHFSIDVKLQFIELGVLEDKQMLDLFQRNNYNLQNTLDQLKNESEKQNLQQLKKEKQEVWKQHLKPKFQEELAPLIRESITDNIQKLYVDGNNILSKNPQIKECMLVFDQTKETLQSQNLIVHSAKPNFKTSDDYLVFLANIENNQNQNNSLFITSDNGLSIRLKEAKVQNIMKSGLFLSLLKNYFGEDNYNQFVDSQIQTQEQTQQP</sequence>
<feature type="coiled-coil region" evidence="1">
    <location>
        <begin position="497"/>
        <end position="536"/>
    </location>
</feature>
<gene>
    <name evidence="3" type="ORF">PPERSA_11461</name>
</gene>
<feature type="region of interest" description="Disordered" evidence="2">
    <location>
        <begin position="1"/>
        <end position="53"/>
    </location>
</feature>
<evidence type="ECO:0000313" key="4">
    <source>
        <dbReference type="Proteomes" id="UP000054937"/>
    </source>
</evidence>
<accession>A0A0V0QXP6</accession>
<evidence type="ECO:0000256" key="2">
    <source>
        <dbReference type="SAM" id="MobiDB-lite"/>
    </source>
</evidence>
<dbReference type="Proteomes" id="UP000054937">
    <property type="component" value="Unassembled WGS sequence"/>
</dbReference>
<organism evidence="3 4">
    <name type="scientific">Pseudocohnilembus persalinus</name>
    <name type="common">Ciliate</name>
    <dbReference type="NCBI Taxonomy" id="266149"/>
    <lineage>
        <taxon>Eukaryota</taxon>
        <taxon>Sar</taxon>
        <taxon>Alveolata</taxon>
        <taxon>Ciliophora</taxon>
        <taxon>Intramacronucleata</taxon>
        <taxon>Oligohymenophorea</taxon>
        <taxon>Scuticociliatia</taxon>
        <taxon>Philasterida</taxon>
        <taxon>Pseudocohnilembidae</taxon>
        <taxon>Pseudocohnilembus</taxon>
    </lineage>
</organism>
<feature type="region of interest" description="Disordered" evidence="2">
    <location>
        <begin position="194"/>
        <end position="220"/>
    </location>
</feature>
<dbReference type="EMBL" id="LDAU01000091">
    <property type="protein sequence ID" value="KRX06816.1"/>
    <property type="molecule type" value="Genomic_DNA"/>
</dbReference>
<keyword evidence="1" id="KW-0175">Coiled coil</keyword>
<evidence type="ECO:0000256" key="1">
    <source>
        <dbReference type="SAM" id="Coils"/>
    </source>
</evidence>
<dbReference type="AlphaFoldDB" id="A0A0V0QXP6"/>
<feature type="coiled-coil region" evidence="1">
    <location>
        <begin position="231"/>
        <end position="284"/>
    </location>
</feature>
<name>A0A0V0QXP6_PSEPJ</name>
<feature type="compositionally biased region" description="Low complexity" evidence="2">
    <location>
        <begin position="32"/>
        <end position="53"/>
    </location>
</feature>
<evidence type="ECO:0000313" key="3">
    <source>
        <dbReference type="EMBL" id="KRX06816.1"/>
    </source>
</evidence>
<comment type="caution">
    <text evidence="3">The sequence shown here is derived from an EMBL/GenBank/DDBJ whole genome shotgun (WGS) entry which is preliminary data.</text>
</comment>
<dbReference type="InParanoid" id="A0A0V0QXP6"/>
<feature type="compositionally biased region" description="Polar residues" evidence="2">
    <location>
        <begin position="20"/>
        <end position="31"/>
    </location>
</feature>
<keyword evidence="4" id="KW-1185">Reference proteome</keyword>
<proteinExistence type="predicted"/>
<reference evidence="3 4" key="1">
    <citation type="journal article" date="2015" name="Sci. Rep.">
        <title>Genome of the facultative scuticociliatosis pathogen Pseudocohnilembus persalinus provides insight into its virulence through horizontal gene transfer.</title>
        <authorList>
            <person name="Xiong J."/>
            <person name="Wang G."/>
            <person name="Cheng J."/>
            <person name="Tian M."/>
            <person name="Pan X."/>
            <person name="Warren A."/>
            <person name="Jiang C."/>
            <person name="Yuan D."/>
            <person name="Miao W."/>
        </authorList>
    </citation>
    <scope>NUCLEOTIDE SEQUENCE [LARGE SCALE GENOMIC DNA]</scope>
    <source>
        <strain evidence="3">36N120E</strain>
    </source>
</reference>
<protein>
    <submittedName>
        <fullName evidence="3">Uncharacterized protein</fullName>
    </submittedName>
</protein>